<dbReference type="EMBL" id="VUJX02000003">
    <property type="protein sequence ID" value="KAL0939926.1"/>
    <property type="molecule type" value="Genomic_DNA"/>
</dbReference>
<protein>
    <submittedName>
        <fullName evidence="1">Uncharacterized protein</fullName>
    </submittedName>
</protein>
<organism evidence="1 2">
    <name type="scientific">Colletotrichum truncatum</name>
    <name type="common">Anthracnose fungus</name>
    <name type="synonym">Colletotrichum capsici</name>
    <dbReference type="NCBI Taxonomy" id="5467"/>
    <lineage>
        <taxon>Eukaryota</taxon>
        <taxon>Fungi</taxon>
        <taxon>Dikarya</taxon>
        <taxon>Ascomycota</taxon>
        <taxon>Pezizomycotina</taxon>
        <taxon>Sordariomycetes</taxon>
        <taxon>Hypocreomycetidae</taxon>
        <taxon>Glomerellales</taxon>
        <taxon>Glomerellaceae</taxon>
        <taxon>Colletotrichum</taxon>
        <taxon>Colletotrichum truncatum species complex</taxon>
    </lineage>
</organism>
<evidence type="ECO:0000313" key="1">
    <source>
        <dbReference type="EMBL" id="KAL0939926.1"/>
    </source>
</evidence>
<keyword evidence="2" id="KW-1185">Reference proteome</keyword>
<dbReference type="Proteomes" id="UP000805649">
    <property type="component" value="Unassembled WGS sequence"/>
</dbReference>
<reference evidence="1 2" key="1">
    <citation type="journal article" date="2020" name="Phytopathology">
        <title>Genome Sequence Resources of Colletotrichum truncatum, C. plurivorum, C. musicola, and C. sojae: Four Species Pathogenic to Soybean (Glycine max).</title>
        <authorList>
            <person name="Rogerio F."/>
            <person name="Boufleur T.R."/>
            <person name="Ciampi-Guillardi M."/>
            <person name="Sukno S.A."/>
            <person name="Thon M.R."/>
            <person name="Massola Junior N.S."/>
            <person name="Baroncelli R."/>
        </authorList>
    </citation>
    <scope>NUCLEOTIDE SEQUENCE [LARGE SCALE GENOMIC DNA]</scope>
    <source>
        <strain evidence="1 2">CMES1059</strain>
    </source>
</reference>
<sequence length="772" mass="87925">MAPAPSFQVLGPAEIASGDGIVSAQNMRAIIIPNEVVVNHPQGEIRIPPGTIGYFIKDSPVNQDDVFLQLIHHGKRGTITIPRIHVRFGAFHHEFHIDIPSVRFQRVAFSLGHDRASSITGRAVWQMWSNIRDNLPVLRQYGLKKIDELEAILTNETKFNETVSYLIGAFTADAWDKIKEGGHIKSLMSIKPVSEDYPGLSSQQQVIYARIAINDLDTSPEHTDFGKYGGRTVGNPIDRHNQHEEHMNGRLAQSPHYQIAKKYAYRVMIPLMKIKGAPELIMAMAETTVCCLFDTWHSGVSFANGEIKDPISAGTVDHYMLVTLFRELSLKTFKDVGFPLYPGKGCNWSFPLENKGHNQRGWLRCKVTGEDGRAMLVHRTTTSIAYLRNQEKKNSPELGLRIRFTPLEEIEMSDGTMISSQLLGLSISYNLMHLKDQLSLRHGQLVIVSIEKMEDPRERHPNPWYRHSYVGAWNNSDELHSFGIRIEVMRETTKEWFSFPIQCNNLFVVYDPSKSLEHVERKDKKLMTYLVDKRVTTSWRMATHIIQLLDHRRYKLEECPVHLCPYLGARVQEVVFDHLNQKVTFKLVEEKLVDPPKAVSFHHNTVKMKQNFPEVIIGPQPPNGWFREGGRKLRSPSCLACWTNGQSLAVRENGCNSRRPVDVKDSDDPDAEYIRSSQSTCSLCWDNYRRPCAWIKPSAGHVEGKSFVIDNGPQCEGLYPKRFVQATPEAIPDPMRLEEYYAMEEDKFAHEGMTNDDDGDGDDIEDGFEAED</sequence>
<name>A0ACC3Z760_COLTU</name>
<comment type="caution">
    <text evidence="1">The sequence shown here is derived from an EMBL/GenBank/DDBJ whole genome shotgun (WGS) entry which is preliminary data.</text>
</comment>
<accession>A0ACC3Z760</accession>
<gene>
    <name evidence="1" type="ORF">CTRU02_206536</name>
</gene>
<proteinExistence type="predicted"/>
<evidence type="ECO:0000313" key="2">
    <source>
        <dbReference type="Proteomes" id="UP000805649"/>
    </source>
</evidence>